<evidence type="ECO:0000256" key="1">
    <source>
        <dbReference type="SAM" id="MobiDB-lite"/>
    </source>
</evidence>
<dbReference type="EMBL" id="KZ454830">
    <property type="protein sequence ID" value="PKA45627.1"/>
    <property type="molecule type" value="Genomic_DNA"/>
</dbReference>
<sequence>MVQMMEWIQMQHIPSIAVKRIDVRARLPRGSEGSIYTCEALVGSPVDPRRTGDMDIFLGVAGSLREGIPETGAPAKSDQAGARRPSVREEAPKKPRIRLSNAGEGVRATPRSFQGDT</sequence>
<name>A0A2H9ZQR6_9ASPA</name>
<keyword evidence="3" id="KW-1185">Reference proteome</keyword>
<evidence type="ECO:0000313" key="3">
    <source>
        <dbReference type="Proteomes" id="UP000236161"/>
    </source>
</evidence>
<gene>
    <name evidence="2" type="ORF">AXF42_Ash010967</name>
</gene>
<accession>A0A2H9ZQR6</accession>
<evidence type="ECO:0000313" key="2">
    <source>
        <dbReference type="EMBL" id="PKA45627.1"/>
    </source>
</evidence>
<dbReference type="Proteomes" id="UP000236161">
    <property type="component" value="Unassembled WGS sequence"/>
</dbReference>
<organism evidence="2 3">
    <name type="scientific">Apostasia shenzhenica</name>
    <dbReference type="NCBI Taxonomy" id="1088818"/>
    <lineage>
        <taxon>Eukaryota</taxon>
        <taxon>Viridiplantae</taxon>
        <taxon>Streptophyta</taxon>
        <taxon>Embryophyta</taxon>
        <taxon>Tracheophyta</taxon>
        <taxon>Spermatophyta</taxon>
        <taxon>Magnoliopsida</taxon>
        <taxon>Liliopsida</taxon>
        <taxon>Asparagales</taxon>
        <taxon>Orchidaceae</taxon>
        <taxon>Apostasioideae</taxon>
        <taxon>Apostasia</taxon>
    </lineage>
</organism>
<reference evidence="2 3" key="1">
    <citation type="journal article" date="2017" name="Nature">
        <title>The Apostasia genome and the evolution of orchids.</title>
        <authorList>
            <person name="Zhang G.Q."/>
            <person name="Liu K.W."/>
            <person name="Li Z."/>
            <person name="Lohaus R."/>
            <person name="Hsiao Y.Y."/>
            <person name="Niu S.C."/>
            <person name="Wang J.Y."/>
            <person name="Lin Y.C."/>
            <person name="Xu Q."/>
            <person name="Chen L.J."/>
            <person name="Yoshida K."/>
            <person name="Fujiwara S."/>
            <person name="Wang Z.W."/>
            <person name="Zhang Y.Q."/>
            <person name="Mitsuda N."/>
            <person name="Wang M."/>
            <person name="Liu G.H."/>
            <person name="Pecoraro L."/>
            <person name="Huang H.X."/>
            <person name="Xiao X.J."/>
            <person name="Lin M."/>
            <person name="Wu X.Y."/>
            <person name="Wu W.L."/>
            <person name="Chen Y.Y."/>
            <person name="Chang S.B."/>
            <person name="Sakamoto S."/>
            <person name="Ohme-Takagi M."/>
            <person name="Yagi M."/>
            <person name="Zeng S.J."/>
            <person name="Shen C.Y."/>
            <person name="Yeh C.M."/>
            <person name="Luo Y.B."/>
            <person name="Tsai W.C."/>
            <person name="Van de Peer Y."/>
            <person name="Liu Z.J."/>
        </authorList>
    </citation>
    <scope>NUCLEOTIDE SEQUENCE [LARGE SCALE GENOMIC DNA]</scope>
    <source>
        <strain evidence="3">cv. Shenzhen</strain>
        <tissue evidence="2">Stem</tissue>
    </source>
</reference>
<proteinExistence type="predicted"/>
<dbReference type="AlphaFoldDB" id="A0A2H9ZQR6"/>
<feature type="region of interest" description="Disordered" evidence="1">
    <location>
        <begin position="67"/>
        <end position="117"/>
    </location>
</feature>
<protein>
    <submittedName>
        <fullName evidence="2">Uncharacterized protein</fullName>
    </submittedName>
</protein>